<keyword evidence="5" id="KW-1185">Reference proteome</keyword>
<dbReference type="RefSeq" id="WP_053235141.1">
    <property type="nucleotide sequence ID" value="NZ_CP011125.1"/>
</dbReference>
<feature type="signal peptide" evidence="2">
    <location>
        <begin position="1"/>
        <end position="22"/>
    </location>
</feature>
<evidence type="ECO:0000313" key="4">
    <source>
        <dbReference type="EMBL" id="AKF07943.1"/>
    </source>
</evidence>
<dbReference type="OrthoDB" id="9783299at2"/>
<organism evidence="4 5">
    <name type="scientific">Sandaracinus amylolyticus</name>
    <dbReference type="NCBI Taxonomy" id="927083"/>
    <lineage>
        <taxon>Bacteria</taxon>
        <taxon>Pseudomonadati</taxon>
        <taxon>Myxococcota</taxon>
        <taxon>Polyangia</taxon>
        <taxon>Polyangiales</taxon>
        <taxon>Sandaracinaceae</taxon>
        <taxon>Sandaracinus</taxon>
    </lineage>
</organism>
<dbReference type="InterPro" id="IPR025510">
    <property type="entry name" value="DUF4397"/>
</dbReference>
<dbReference type="KEGG" id="samy:DB32_005092"/>
<accession>A0A0F6W5G4</accession>
<evidence type="ECO:0000259" key="3">
    <source>
        <dbReference type="Pfam" id="PF14344"/>
    </source>
</evidence>
<feature type="domain" description="DUF4397" evidence="3">
    <location>
        <begin position="73"/>
        <end position="231"/>
    </location>
</feature>
<dbReference type="EMBL" id="CP011125">
    <property type="protein sequence ID" value="AKF07943.1"/>
    <property type="molecule type" value="Genomic_DNA"/>
</dbReference>
<dbReference type="AlphaFoldDB" id="A0A0F6W5G4"/>
<dbReference type="PROSITE" id="PS51257">
    <property type="entry name" value="PROKAR_LIPOPROTEIN"/>
    <property type="match status" value="1"/>
</dbReference>
<name>A0A0F6W5G4_9BACT</name>
<evidence type="ECO:0000313" key="5">
    <source>
        <dbReference type="Proteomes" id="UP000034883"/>
    </source>
</evidence>
<feature type="compositionally biased region" description="Low complexity" evidence="1">
    <location>
        <begin position="43"/>
        <end position="53"/>
    </location>
</feature>
<gene>
    <name evidence="4" type="ORF">DB32_005092</name>
</gene>
<evidence type="ECO:0000256" key="2">
    <source>
        <dbReference type="SAM" id="SignalP"/>
    </source>
</evidence>
<dbReference type="Pfam" id="PF14344">
    <property type="entry name" value="DUF4397"/>
    <property type="match status" value="1"/>
</dbReference>
<proteinExistence type="predicted"/>
<keyword evidence="2" id="KW-0732">Signal</keyword>
<dbReference type="Proteomes" id="UP000034883">
    <property type="component" value="Chromosome"/>
</dbReference>
<evidence type="ECO:0000256" key="1">
    <source>
        <dbReference type="SAM" id="MobiDB-lite"/>
    </source>
</evidence>
<sequence>MIGTTKRVAICAALLALGGMTAACGDDDDGGGSDAGRADAGRDSGTTGDMDSGTDGGGDTGDAGSDAGTPRPYIRLAHLIPGGPPVHVCIHADGVPGTLALITRNTMMSPPPPQAVPYPGVSNYTNALPLLSLPYTVRVYNAADINEAAAQPCPAETATTPTPLITTEIDVSTDLTPGAYHTVAAIGLPGGAGAQAPQLIISVDDLSDPAAGKARVRLFHAVPNLPGNVDVCYDADGAGAGEPTRIFDDVAFSDVEDYIEIDPTPAGATFAVHIHNAAAPACAEATRALGPIPVPLPVPATPANLQSSFDEGEVITVFAAGRAAPLVQPADGSCADADECAGLNPTLPAAALVCNAAMRCQDRLGPTVIPWQDNLGI</sequence>
<protein>
    <recommendedName>
        <fullName evidence="3">DUF4397 domain-containing protein</fullName>
    </recommendedName>
</protein>
<feature type="region of interest" description="Disordered" evidence="1">
    <location>
        <begin position="28"/>
        <end position="70"/>
    </location>
</feature>
<reference evidence="4 5" key="1">
    <citation type="submission" date="2015-03" db="EMBL/GenBank/DDBJ databases">
        <title>Genome assembly of Sandaracinus amylolyticus DSM 53668.</title>
        <authorList>
            <person name="Sharma G."/>
            <person name="Subramanian S."/>
        </authorList>
    </citation>
    <scope>NUCLEOTIDE SEQUENCE [LARGE SCALE GENOMIC DNA]</scope>
    <source>
        <strain evidence="4 5">DSM 53668</strain>
    </source>
</reference>
<feature type="chain" id="PRO_5002511898" description="DUF4397 domain-containing protein" evidence="2">
    <location>
        <begin position="23"/>
        <end position="377"/>
    </location>
</feature>